<dbReference type="HOGENOM" id="CLU_2030433_0_0_1"/>
<name>A0A0E0GA38_ORYNI</name>
<keyword evidence="3" id="KW-1185">Reference proteome</keyword>
<reference evidence="2" key="1">
    <citation type="submission" date="2015-04" db="UniProtKB">
        <authorList>
            <consortium name="EnsemblPlants"/>
        </authorList>
    </citation>
    <scope>IDENTIFICATION</scope>
    <source>
        <strain evidence="2">SL10</strain>
    </source>
</reference>
<evidence type="ECO:0000313" key="3">
    <source>
        <dbReference type="Proteomes" id="UP000006591"/>
    </source>
</evidence>
<dbReference type="Gramene" id="ONIVA02G27460.1">
    <property type="protein sequence ID" value="ONIVA02G27460.1"/>
    <property type="gene ID" value="ONIVA02G27460"/>
</dbReference>
<dbReference type="AlphaFoldDB" id="A0A0E0GA38"/>
<organism evidence="2">
    <name type="scientific">Oryza nivara</name>
    <name type="common">Indian wild rice</name>
    <name type="synonym">Oryza sativa f. spontanea</name>
    <dbReference type="NCBI Taxonomy" id="4536"/>
    <lineage>
        <taxon>Eukaryota</taxon>
        <taxon>Viridiplantae</taxon>
        <taxon>Streptophyta</taxon>
        <taxon>Embryophyta</taxon>
        <taxon>Tracheophyta</taxon>
        <taxon>Spermatophyta</taxon>
        <taxon>Magnoliopsida</taxon>
        <taxon>Liliopsida</taxon>
        <taxon>Poales</taxon>
        <taxon>Poaceae</taxon>
        <taxon>BOP clade</taxon>
        <taxon>Oryzoideae</taxon>
        <taxon>Oryzeae</taxon>
        <taxon>Oryzinae</taxon>
        <taxon>Oryza</taxon>
    </lineage>
</organism>
<protein>
    <submittedName>
        <fullName evidence="2">Uncharacterized protein</fullName>
    </submittedName>
</protein>
<feature type="region of interest" description="Disordered" evidence="1">
    <location>
        <begin position="1"/>
        <end position="28"/>
    </location>
</feature>
<evidence type="ECO:0000313" key="2">
    <source>
        <dbReference type="EnsemblPlants" id="ONIVA02G27460.1"/>
    </source>
</evidence>
<evidence type="ECO:0000256" key="1">
    <source>
        <dbReference type="SAM" id="MobiDB-lite"/>
    </source>
</evidence>
<feature type="compositionally biased region" description="Basic and acidic residues" evidence="1">
    <location>
        <begin position="8"/>
        <end position="21"/>
    </location>
</feature>
<reference evidence="2" key="2">
    <citation type="submission" date="2018-04" db="EMBL/GenBank/DDBJ databases">
        <title>OnivRS2 (Oryza nivara Reference Sequence Version 2).</title>
        <authorList>
            <person name="Zhang J."/>
            <person name="Kudrna D."/>
            <person name="Lee S."/>
            <person name="Talag J."/>
            <person name="Rajasekar S."/>
            <person name="Welchert J."/>
            <person name="Hsing Y.-I."/>
            <person name="Wing R.A."/>
        </authorList>
    </citation>
    <scope>NUCLEOTIDE SEQUENCE [LARGE SCALE GENOMIC DNA]</scope>
    <source>
        <strain evidence="2">SL10</strain>
    </source>
</reference>
<proteinExistence type="predicted"/>
<dbReference type="EnsemblPlants" id="ONIVA02G27460.1">
    <property type="protein sequence ID" value="ONIVA02G27460.1"/>
    <property type="gene ID" value="ONIVA02G27460"/>
</dbReference>
<sequence>MRRRWRSMSKERHENDGHNHDTAAQVQSRTETAVELQGVCRQRPSVREVSKCGGEGEAWSASAVGLLLFPGAIRRPVPPPSAEAGRPPLPVVSSVRTETGALPCQTAISIVLLGVLVVVCII</sequence>
<accession>A0A0E0GA38</accession>
<dbReference type="Proteomes" id="UP000006591">
    <property type="component" value="Chromosome 2"/>
</dbReference>